<accession>A0A1D8NLY2</accession>
<dbReference type="RefSeq" id="XP_068139360.1">
    <property type="nucleotide sequence ID" value="XM_068283259.1"/>
</dbReference>
<protein>
    <submittedName>
        <fullName evidence="1">Uncharacterized protein</fullName>
    </submittedName>
</protein>
<dbReference type="EMBL" id="CP017558">
    <property type="protein sequence ID" value="AOW06644.1"/>
    <property type="molecule type" value="Genomic_DNA"/>
</dbReference>
<evidence type="ECO:0000313" key="1">
    <source>
        <dbReference type="EMBL" id="AOW06644.1"/>
    </source>
</evidence>
<organism evidence="1 2">
    <name type="scientific">Yarrowia lipolytica</name>
    <name type="common">Candida lipolytica</name>
    <dbReference type="NCBI Taxonomy" id="4952"/>
    <lineage>
        <taxon>Eukaryota</taxon>
        <taxon>Fungi</taxon>
        <taxon>Dikarya</taxon>
        <taxon>Ascomycota</taxon>
        <taxon>Saccharomycotina</taxon>
        <taxon>Dipodascomycetes</taxon>
        <taxon>Dipodascales</taxon>
        <taxon>Dipodascales incertae sedis</taxon>
        <taxon>Yarrowia</taxon>
    </lineage>
</organism>
<dbReference type="GeneID" id="94583850"/>
<dbReference type="Proteomes" id="UP000182444">
    <property type="component" value="Chromosome 1F"/>
</dbReference>
<dbReference type="AlphaFoldDB" id="A0A1D8NLY2"/>
<reference evidence="1 2" key="1">
    <citation type="journal article" date="2016" name="PLoS ONE">
        <title>Sequence Assembly of Yarrowia lipolytica Strain W29/CLIB89 Shows Transposable Element Diversity.</title>
        <authorList>
            <person name="Magnan C."/>
            <person name="Yu J."/>
            <person name="Chang I."/>
            <person name="Jahn E."/>
            <person name="Kanomata Y."/>
            <person name="Wu J."/>
            <person name="Zeller M."/>
            <person name="Oakes M."/>
            <person name="Baldi P."/>
            <person name="Sandmeyer S."/>
        </authorList>
    </citation>
    <scope>NUCLEOTIDE SEQUENCE [LARGE SCALE GENOMIC DNA]</scope>
    <source>
        <strain evidence="2">CLIB89(W29)</strain>
    </source>
</reference>
<proteinExistence type="predicted"/>
<evidence type="ECO:0000313" key="2">
    <source>
        <dbReference type="Proteomes" id="UP000182444"/>
    </source>
</evidence>
<dbReference type="VEuPathDB" id="FungiDB:YALI1_F06426g"/>
<name>A0A1D8NLY2_YARLL</name>
<gene>
    <name evidence="1" type="ORF">YALI1_F06426g</name>
</gene>
<sequence length="91" mass="10103">MFQVVATTSFLSSPLVPSRGHHVHSVVTYLRAPGPPPLFFHITPKCLYSCQSSSLIPPDNDTDRYACLPALLHRCSSFRESDVPSLTSYRP</sequence>